<feature type="chain" id="PRO_5034748820" description="Peptidase A1 domain-containing protein" evidence="2">
    <location>
        <begin position="19"/>
        <end position="477"/>
    </location>
</feature>
<keyword evidence="5" id="KW-1185">Reference proteome</keyword>
<comment type="caution">
    <text evidence="4">The sequence shown here is derived from an EMBL/GenBank/DDBJ whole genome shotgun (WGS) entry which is preliminary data.</text>
</comment>
<reference evidence="4 5" key="1">
    <citation type="journal article" date="2020" name="Phytopathology">
        <title>Genome Sequence Resources of Colletotrichum truncatum, C. plurivorum, C. musicola, and C. sojae: Four Species Pathogenic to Soybean (Glycine max).</title>
        <authorList>
            <person name="Rogerio F."/>
            <person name="Boufleur T.R."/>
            <person name="Ciampi-Guillardi M."/>
            <person name="Sukno S.A."/>
            <person name="Thon M.R."/>
            <person name="Massola Junior N.S."/>
            <person name="Baroncelli R."/>
        </authorList>
    </citation>
    <scope>NUCLEOTIDE SEQUENCE [LARGE SCALE GENOMIC DNA]</scope>
    <source>
        <strain evidence="4 5">LFN0009</strain>
    </source>
</reference>
<organism evidence="4 5">
    <name type="scientific">Colletotrichum sojae</name>
    <dbReference type="NCBI Taxonomy" id="2175907"/>
    <lineage>
        <taxon>Eukaryota</taxon>
        <taxon>Fungi</taxon>
        <taxon>Dikarya</taxon>
        <taxon>Ascomycota</taxon>
        <taxon>Pezizomycotina</taxon>
        <taxon>Sordariomycetes</taxon>
        <taxon>Hypocreomycetidae</taxon>
        <taxon>Glomerellales</taxon>
        <taxon>Glomerellaceae</taxon>
        <taxon>Colletotrichum</taxon>
        <taxon>Colletotrichum orchidearum species complex</taxon>
    </lineage>
</organism>
<dbReference type="InterPro" id="IPR021109">
    <property type="entry name" value="Peptidase_aspartic_dom_sf"/>
</dbReference>
<dbReference type="AlphaFoldDB" id="A0A8H6JJX7"/>
<sequence>MRVAHCILSLAAAAGAAAQIVLPWTTDSSNSADDAQIGLDGPWQAPTVQINGKTTPLWPGGSSVTDLLTKSLGGSYEPSSSAKKTGSSMANSDSWFSTLFLGGGPSGFAYYEAMRIDAKAPASKEVTVNATVVAAEEWLADNSASTAADAAIGLLGLAPTPKRSGSGSGVGILDQLKSAGEIERRAFSVHMGSAALAIPGSAVLGGYEKNRALGPVSAFAMQEQMPLVVLSDVVMGVETGDPSPFPASSSGSFWVEPNELGRNLSQVAGGDGSSIVAIPNPASPYIYLQPGVCEKLAENLGLKLHDKTGLYLWESSRPGSVEDFLKTPSYLGFVFSDRTSKNLTIKVPFQLLNLTLKPPLVENEAAYFPCKSIDSSYGFWQLGRAFLQAAFFAVDYEESVFYLAQGPGPGLEQSNVQKLQTTGPESNPIESFQSSWSKSWTATEGGTAKNDTKDGSSGAVTAGVSIAAVVGAAILVL</sequence>
<evidence type="ECO:0000259" key="3">
    <source>
        <dbReference type="PROSITE" id="PS51767"/>
    </source>
</evidence>
<dbReference type="PROSITE" id="PS51767">
    <property type="entry name" value="PEPTIDASE_A1"/>
    <property type="match status" value="1"/>
</dbReference>
<keyword evidence="2" id="KW-0732">Signal</keyword>
<accession>A0A8H6JJX7</accession>
<evidence type="ECO:0000313" key="5">
    <source>
        <dbReference type="Proteomes" id="UP000652219"/>
    </source>
</evidence>
<feature type="region of interest" description="Disordered" evidence="1">
    <location>
        <begin position="413"/>
        <end position="436"/>
    </location>
</feature>
<gene>
    <name evidence="4" type="ORF">CSOJ01_04274</name>
</gene>
<dbReference type="Gene3D" id="2.40.70.10">
    <property type="entry name" value="Acid Proteases"/>
    <property type="match status" value="2"/>
</dbReference>
<name>A0A8H6JJX7_9PEZI</name>
<dbReference type="SUPFAM" id="SSF50630">
    <property type="entry name" value="Acid proteases"/>
    <property type="match status" value="1"/>
</dbReference>
<evidence type="ECO:0000256" key="2">
    <source>
        <dbReference type="SAM" id="SignalP"/>
    </source>
</evidence>
<protein>
    <recommendedName>
        <fullName evidence="3">Peptidase A1 domain-containing protein</fullName>
    </recommendedName>
</protein>
<dbReference type="Proteomes" id="UP000652219">
    <property type="component" value="Unassembled WGS sequence"/>
</dbReference>
<dbReference type="Pfam" id="PF00026">
    <property type="entry name" value="Asp"/>
    <property type="match status" value="1"/>
</dbReference>
<dbReference type="InterPro" id="IPR033121">
    <property type="entry name" value="PEPTIDASE_A1"/>
</dbReference>
<feature type="domain" description="Peptidase A1" evidence="3">
    <location>
        <begin position="33"/>
        <end position="404"/>
    </location>
</feature>
<feature type="signal peptide" evidence="2">
    <location>
        <begin position="1"/>
        <end position="18"/>
    </location>
</feature>
<dbReference type="EMBL" id="WIGN01000047">
    <property type="protein sequence ID" value="KAF6814041.1"/>
    <property type="molecule type" value="Genomic_DNA"/>
</dbReference>
<evidence type="ECO:0000313" key="4">
    <source>
        <dbReference type="EMBL" id="KAF6814041.1"/>
    </source>
</evidence>
<evidence type="ECO:0000256" key="1">
    <source>
        <dbReference type="SAM" id="MobiDB-lite"/>
    </source>
</evidence>
<proteinExistence type="predicted"/>